<dbReference type="AlphaFoldDB" id="A0A9P6Q5E3"/>
<dbReference type="SUPFAM" id="SSF52047">
    <property type="entry name" value="RNI-like"/>
    <property type="match status" value="1"/>
</dbReference>
<dbReference type="EMBL" id="JAAAJB010000228">
    <property type="protein sequence ID" value="KAG0261063.1"/>
    <property type="molecule type" value="Genomic_DNA"/>
</dbReference>
<sequence>MNPSPRRPTPFDIVELRDLIALHLTRGDICLATLVCKKWNAWWTPYLWKRLYWNVPRLHEAGVEQNGHHVREVTLCVSANMQLTSSPLGSLQRYLQRFLPARILSLGNTVARSSQRQQAAAAAAAADTVTKDADRSTEDSTTGADGEDGGEGGSTTPPDKPPTPATILTLFNSCLNLELLDITFGGDLWPYHYPTYRERDRRRECNIPLDAWIDQFRRQVEMESPFLPSRSTFRWMVPWRSQRPPTRKLRRMASSSANKLDKHSMESQHRAVVFGESVRMLRLAMAYGVAVHGAAWFVRACRAGMFANLRELELQVAGLHFDCLIPLAERVVETLPRLQRLQLDHSVRFGGSINHHWGNQNEYLLTPSARSSPTAAFIIRKPSPIVSELTDLCIIFGYDTRTPPMDTLLERLPNLKGLRLRALYAAQNLLRPLTELCRDGLRLETLELSQGMEFQNVSTFMIKYLGHPDACRRLKELKLRYKTYVYIDCRIVAAALRSCPLMEHFQIECPLSGGAFGDQELLDAFATWKHLRALHIVLPTRQSSVVLYSSIAESSSSSSSSTLPPPVSNHVFRGRIFKGCRLSYHTGRQSKQQERNS</sequence>
<organism evidence="2 3">
    <name type="scientific">Actinomortierella ambigua</name>
    <dbReference type="NCBI Taxonomy" id="1343610"/>
    <lineage>
        <taxon>Eukaryota</taxon>
        <taxon>Fungi</taxon>
        <taxon>Fungi incertae sedis</taxon>
        <taxon>Mucoromycota</taxon>
        <taxon>Mortierellomycotina</taxon>
        <taxon>Mortierellomycetes</taxon>
        <taxon>Mortierellales</taxon>
        <taxon>Mortierellaceae</taxon>
        <taxon>Actinomortierella</taxon>
    </lineage>
</organism>
<comment type="caution">
    <text evidence="2">The sequence shown here is derived from an EMBL/GenBank/DDBJ whole genome shotgun (WGS) entry which is preliminary data.</text>
</comment>
<dbReference type="SUPFAM" id="SSF81383">
    <property type="entry name" value="F-box domain"/>
    <property type="match status" value="1"/>
</dbReference>
<proteinExistence type="predicted"/>
<protein>
    <recommendedName>
        <fullName evidence="4">F-box domain-containing protein</fullName>
    </recommendedName>
</protein>
<dbReference type="InterPro" id="IPR032675">
    <property type="entry name" value="LRR_dom_sf"/>
</dbReference>
<dbReference type="InterPro" id="IPR036047">
    <property type="entry name" value="F-box-like_dom_sf"/>
</dbReference>
<evidence type="ECO:0000313" key="3">
    <source>
        <dbReference type="Proteomes" id="UP000807716"/>
    </source>
</evidence>
<name>A0A9P6Q5E3_9FUNG</name>
<dbReference type="Gene3D" id="3.80.10.10">
    <property type="entry name" value="Ribonuclease Inhibitor"/>
    <property type="match status" value="1"/>
</dbReference>
<keyword evidence="3" id="KW-1185">Reference proteome</keyword>
<dbReference type="Proteomes" id="UP000807716">
    <property type="component" value="Unassembled WGS sequence"/>
</dbReference>
<gene>
    <name evidence="2" type="ORF">DFQ27_003164</name>
</gene>
<dbReference type="OrthoDB" id="2448743at2759"/>
<feature type="region of interest" description="Disordered" evidence="1">
    <location>
        <begin position="121"/>
        <end position="165"/>
    </location>
</feature>
<evidence type="ECO:0000256" key="1">
    <source>
        <dbReference type="SAM" id="MobiDB-lite"/>
    </source>
</evidence>
<accession>A0A9P6Q5E3</accession>
<reference evidence="2" key="1">
    <citation type="journal article" date="2020" name="Fungal Divers.">
        <title>Resolving the Mortierellaceae phylogeny through synthesis of multi-gene phylogenetics and phylogenomics.</title>
        <authorList>
            <person name="Vandepol N."/>
            <person name="Liber J."/>
            <person name="Desiro A."/>
            <person name="Na H."/>
            <person name="Kennedy M."/>
            <person name="Barry K."/>
            <person name="Grigoriev I.V."/>
            <person name="Miller A.N."/>
            <person name="O'Donnell K."/>
            <person name="Stajich J.E."/>
            <person name="Bonito G."/>
        </authorList>
    </citation>
    <scope>NUCLEOTIDE SEQUENCE</scope>
    <source>
        <strain evidence="2">BC1065</strain>
    </source>
</reference>
<feature type="compositionally biased region" description="Basic and acidic residues" evidence="1">
    <location>
        <begin position="129"/>
        <end position="138"/>
    </location>
</feature>
<evidence type="ECO:0000313" key="2">
    <source>
        <dbReference type="EMBL" id="KAG0261063.1"/>
    </source>
</evidence>
<evidence type="ECO:0008006" key="4">
    <source>
        <dbReference type="Google" id="ProtNLM"/>
    </source>
</evidence>